<dbReference type="InterPro" id="IPR007354">
    <property type="entry name" value="CruF-like"/>
</dbReference>
<feature type="transmembrane region" description="Helical" evidence="1">
    <location>
        <begin position="144"/>
        <end position="162"/>
    </location>
</feature>
<feature type="transmembrane region" description="Helical" evidence="1">
    <location>
        <begin position="6"/>
        <end position="23"/>
    </location>
</feature>
<evidence type="ECO:0000313" key="2">
    <source>
        <dbReference type="EMBL" id="AKB28200.1"/>
    </source>
</evidence>
<dbReference type="KEGG" id="msw:MSSIT_1481"/>
<feature type="transmembrane region" description="Helical" evidence="1">
    <location>
        <begin position="231"/>
        <end position="254"/>
    </location>
</feature>
<reference evidence="2 3" key="1">
    <citation type="submission" date="2014-07" db="EMBL/GenBank/DDBJ databases">
        <title>Methanogenic archaea and the global carbon cycle.</title>
        <authorList>
            <person name="Henriksen J.R."/>
            <person name="Luke J."/>
            <person name="Reinhart S."/>
            <person name="Benedict M.N."/>
            <person name="Youngblut N.D."/>
            <person name="Metcalf M.E."/>
            <person name="Whitaker R.J."/>
            <person name="Metcalf W.W."/>
        </authorList>
    </citation>
    <scope>NUCLEOTIDE SEQUENCE [LARGE SCALE GENOMIC DNA]</scope>
    <source>
        <strain evidence="2 3">T4/M</strain>
    </source>
</reference>
<dbReference type="Pfam" id="PF04240">
    <property type="entry name" value="Caroten_synth"/>
    <property type="match status" value="1"/>
</dbReference>
<organism evidence="2 3">
    <name type="scientific">Methanosarcina siciliae T4/M</name>
    <dbReference type="NCBI Taxonomy" id="1434120"/>
    <lineage>
        <taxon>Archaea</taxon>
        <taxon>Methanobacteriati</taxon>
        <taxon>Methanobacteriota</taxon>
        <taxon>Stenosarchaea group</taxon>
        <taxon>Methanomicrobia</taxon>
        <taxon>Methanosarcinales</taxon>
        <taxon>Methanosarcinaceae</taxon>
        <taxon>Methanosarcina</taxon>
    </lineage>
</organism>
<evidence type="ECO:0008006" key="4">
    <source>
        <dbReference type="Google" id="ProtNLM"/>
    </source>
</evidence>
<feature type="transmembrane region" description="Helical" evidence="1">
    <location>
        <begin position="260"/>
        <end position="282"/>
    </location>
</feature>
<evidence type="ECO:0000256" key="1">
    <source>
        <dbReference type="SAM" id="Phobius"/>
    </source>
</evidence>
<dbReference type="OrthoDB" id="137261at2157"/>
<sequence>MRMPVLNLYFLAFEILVLVLFLACLQNAWQRGSRVVWQLLAGVFFGLLLEWATIQQLEAYEYGRFLVMLGPVPVVVGVAWGTIIYSVRSFSDKTNLPEWARPVLDGLMALSIDLSIDAIAIRLGMWDWGKGFDHQYFGVPYNNFWAWFWVVFSFSASLRLLSKLPGFWGRRLSPAGAIICGTTGVLITNHLITNIPNELIHYATIAAVLGGALLLILALRPEVSAQSQAAFVFLVPLGFHAYFLIAGLVSNAILDPPFLLVVSIVMSITALEIHRDALNYWYRSNRKSKTEKASN</sequence>
<keyword evidence="3" id="KW-1185">Reference proteome</keyword>
<feature type="transmembrane region" description="Helical" evidence="1">
    <location>
        <begin position="35"/>
        <end position="54"/>
    </location>
</feature>
<proteinExistence type="predicted"/>
<name>A0A0E3P3G7_9EURY</name>
<feature type="transmembrane region" description="Helical" evidence="1">
    <location>
        <begin position="174"/>
        <end position="193"/>
    </location>
</feature>
<dbReference type="EMBL" id="CP009506">
    <property type="protein sequence ID" value="AKB28200.1"/>
    <property type="molecule type" value="Genomic_DNA"/>
</dbReference>
<keyword evidence="1" id="KW-1133">Transmembrane helix</keyword>
<dbReference type="Proteomes" id="UP000033111">
    <property type="component" value="Chromosome"/>
</dbReference>
<keyword evidence="1" id="KW-0472">Membrane</keyword>
<dbReference type="AlphaFoldDB" id="A0A0E3P3G7"/>
<keyword evidence="1" id="KW-0812">Transmembrane</keyword>
<evidence type="ECO:0000313" key="3">
    <source>
        <dbReference type="Proteomes" id="UP000033111"/>
    </source>
</evidence>
<accession>A0A0E3P3G7</accession>
<feature type="transmembrane region" description="Helical" evidence="1">
    <location>
        <begin position="66"/>
        <end position="87"/>
    </location>
</feature>
<dbReference type="HOGENOM" id="CLU_086559_0_0_2"/>
<protein>
    <recommendedName>
        <fullName evidence="4">Carotenoid biosynthesis protein</fullName>
    </recommendedName>
</protein>
<gene>
    <name evidence="2" type="ORF">MSSIT_1481</name>
</gene>
<dbReference type="PATRIC" id="fig|1434120.4.peg.1900"/>
<feature type="transmembrane region" description="Helical" evidence="1">
    <location>
        <begin position="199"/>
        <end position="219"/>
    </location>
</feature>